<feature type="transmembrane region" description="Helical" evidence="7">
    <location>
        <begin position="125"/>
        <end position="149"/>
    </location>
</feature>
<dbReference type="InterPro" id="IPR039421">
    <property type="entry name" value="Type_1_exporter"/>
</dbReference>
<evidence type="ECO:0000256" key="5">
    <source>
        <dbReference type="ARBA" id="ARBA00022989"/>
    </source>
</evidence>
<keyword evidence="11" id="KW-1185">Reference proteome</keyword>
<dbReference type="Proteomes" id="UP000767334">
    <property type="component" value="Unassembled WGS sequence"/>
</dbReference>
<keyword evidence="3" id="KW-0547">Nucleotide-binding</keyword>
<sequence length="578" mass="64342">MKLILRFLKPHWKLFVITILLIILDVAGALYIPTLVAEMMNEGTSKSTLNDLLATGGQIVIASIISGVGAILGGYTCSLLSSKIGKDLRDAIYEKSLKLSMYDFKQFGTASITTRTISDITNIQFAFMSFIQMVLPVPAIFIISCTLSFRLDVVVGFMLIAVLIIVMLVAFCIMRIASPVFRRLQKLLDRMSTVLIENITGVRVVRAFNKQASEQKRLDIAFTDYANTSIKANRMFANLDGLSFFSINVFVVLIYWFSGGRIAAGYFQLGDITALIEYALLALFYLMMAQMVILTLPRALECCHRVQDVLDHSPEIIDLVSEDKDINLENDDEVLKFNNVYFRFSDAEEDTLSNLNFTCRRGETTAIIGGTGSGKSTVASLILRFHDVTEGTVYLNNKDIRQMKQHSLREHISYIQQKAWLFSGTIAENLCYGKPNATDSELKHALEIAQASDFVNSLPEGIGAYVAQGGVNFSGGQRQRLSIARALVKKPELYIFDDSFSALDFKTDASLRKALESETKDSAVLIIAQRVSTIRNANQIVVLNEGKMVGLGTHEELMESCKVYKEIVNSQTKEVKEV</sequence>
<keyword evidence="2 7" id="KW-0812">Transmembrane</keyword>
<dbReference type="EMBL" id="JACJLL010000011">
    <property type="protein sequence ID" value="MBM6818324.1"/>
    <property type="molecule type" value="Genomic_DNA"/>
</dbReference>
<evidence type="ECO:0000313" key="10">
    <source>
        <dbReference type="EMBL" id="MBM6818324.1"/>
    </source>
</evidence>
<organism evidence="10 11">
    <name type="scientific">Clostridium saudiense</name>
    <dbReference type="NCBI Taxonomy" id="1414720"/>
    <lineage>
        <taxon>Bacteria</taxon>
        <taxon>Bacillati</taxon>
        <taxon>Bacillota</taxon>
        <taxon>Clostridia</taxon>
        <taxon>Eubacteriales</taxon>
        <taxon>Clostridiaceae</taxon>
        <taxon>Clostridium</taxon>
    </lineage>
</organism>
<feature type="transmembrane region" description="Helical" evidence="7">
    <location>
        <begin position="239"/>
        <end position="258"/>
    </location>
</feature>
<comment type="caution">
    <text evidence="10">The sequence shown here is derived from an EMBL/GenBank/DDBJ whole genome shotgun (WGS) entry which is preliminary data.</text>
</comment>
<dbReference type="InterPro" id="IPR017871">
    <property type="entry name" value="ABC_transporter-like_CS"/>
</dbReference>
<proteinExistence type="predicted"/>
<reference evidence="10 11" key="1">
    <citation type="journal article" date="2021" name="Sci. Rep.">
        <title>The distribution of antibiotic resistance genes in chicken gut microbiota commensals.</title>
        <authorList>
            <person name="Juricova H."/>
            <person name="Matiasovicova J."/>
            <person name="Kubasova T."/>
            <person name="Cejkova D."/>
            <person name="Rychlik I."/>
        </authorList>
    </citation>
    <scope>NUCLEOTIDE SEQUENCE [LARGE SCALE GENOMIC DNA]</scope>
    <source>
        <strain evidence="10 11">An435</strain>
    </source>
</reference>
<dbReference type="PROSITE" id="PS50893">
    <property type="entry name" value="ABC_TRANSPORTER_2"/>
    <property type="match status" value="1"/>
</dbReference>
<dbReference type="PROSITE" id="PS00211">
    <property type="entry name" value="ABC_TRANSPORTER_1"/>
    <property type="match status" value="1"/>
</dbReference>
<evidence type="ECO:0000256" key="4">
    <source>
        <dbReference type="ARBA" id="ARBA00022840"/>
    </source>
</evidence>
<dbReference type="InterPro" id="IPR011527">
    <property type="entry name" value="ABC1_TM_dom"/>
</dbReference>
<evidence type="ECO:0000256" key="1">
    <source>
        <dbReference type="ARBA" id="ARBA00004651"/>
    </source>
</evidence>
<dbReference type="InterPro" id="IPR003593">
    <property type="entry name" value="AAA+_ATPase"/>
</dbReference>
<dbReference type="SUPFAM" id="SSF52540">
    <property type="entry name" value="P-loop containing nucleoside triphosphate hydrolases"/>
    <property type="match status" value="1"/>
</dbReference>
<evidence type="ECO:0000256" key="3">
    <source>
        <dbReference type="ARBA" id="ARBA00022741"/>
    </source>
</evidence>
<feature type="transmembrane region" description="Helical" evidence="7">
    <location>
        <begin position="52"/>
        <end position="80"/>
    </location>
</feature>
<dbReference type="GO" id="GO:0005524">
    <property type="term" value="F:ATP binding"/>
    <property type="evidence" value="ECO:0007669"/>
    <property type="project" value="UniProtKB-KW"/>
</dbReference>
<evidence type="ECO:0000256" key="6">
    <source>
        <dbReference type="ARBA" id="ARBA00023136"/>
    </source>
</evidence>
<gene>
    <name evidence="10" type="ORF">H6A19_03030</name>
</gene>
<keyword evidence="5 7" id="KW-1133">Transmembrane helix</keyword>
<feature type="transmembrane region" description="Helical" evidence="7">
    <location>
        <begin position="278"/>
        <end position="296"/>
    </location>
</feature>
<dbReference type="SMART" id="SM00382">
    <property type="entry name" value="AAA"/>
    <property type="match status" value="1"/>
</dbReference>
<feature type="transmembrane region" description="Helical" evidence="7">
    <location>
        <begin position="155"/>
        <end position="177"/>
    </location>
</feature>
<feature type="domain" description="ABC transmembrane type-1" evidence="9">
    <location>
        <begin position="16"/>
        <end position="298"/>
    </location>
</feature>
<dbReference type="Gene3D" id="3.40.50.300">
    <property type="entry name" value="P-loop containing nucleotide triphosphate hydrolases"/>
    <property type="match status" value="1"/>
</dbReference>
<dbReference type="SUPFAM" id="SSF90123">
    <property type="entry name" value="ABC transporter transmembrane region"/>
    <property type="match status" value="1"/>
</dbReference>
<feature type="transmembrane region" description="Helical" evidence="7">
    <location>
        <begin position="12"/>
        <end position="32"/>
    </location>
</feature>
<feature type="domain" description="ABC transporter" evidence="8">
    <location>
        <begin position="335"/>
        <end position="570"/>
    </location>
</feature>
<dbReference type="CDD" id="cd18548">
    <property type="entry name" value="ABC_6TM_Tm287_like"/>
    <property type="match status" value="1"/>
</dbReference>
<dbReference type="Pfam" id="PF00664">
    <property type="entry name" value="ABC_membrane"/>
    <property type="match status" value="1"/>
</dbReference>
<dbReference type="PANTHER" id="PTHR43394:SF1">
    <property type="entry name" value="ATP-BINDING CASSETTE SUB-FAMILY B MEMBER 10, MITOCHONDRIAL"/>
    <property type="match status" value="1"/>
</dbReference>
<comment type="subcellular location">
    <subcellularLocation>
        <location evidence="1">Cell membrane</location>
        <topology evidence="1">Multi-pass membrane protein</topology>
    </subcellularLocation>
</comment>
<protein>
    <submittedName>
        <fullName evidence="10">ABC transporter ATP-binding protein</fullName>
    </submittedName>
</protein>
<dbReference type="PROSITE" id="PS50929">
    <property type="entry name" value="ABC_TM1F"/>
    <property type="match status" value="1"/>
</dbReference>
<evidence type="ECO:0000256" key="2">
    <source>
        <dbReference type="ARBA" id="ARBA00022692"/>
    </source>
</evidence>
<evidence type="ECO:0000256" key="7">
    <source>
        <dbReference type="SAM" id="Phobius"/>
    </source>
</evidence>
<name>A0ABS2FD97_9CLOT</name>
<evidence type="ECO:0000313" key="11">
    <source>
        <dbReference type="Proteomes" id="UP000767334"/>
    </source>
</evidence>
<dbReference type="InterPro" id="IPR036640">
    <property type="entry name" value="ABC1_TM_sf"/>
</dbReference>
<keyword evidence="4 10" id="KW-0067">ATP-binding</keyword>
<accession>A0ABS2FD97</accession>
<dbReference type="PANTHER" id="PTHR43394">
    <property type="entry name" value="ATP-DEPENDENT PERMEASE MDL1, MITOCHONDRIAL"/>
    <property type="match status" value="1"/>
</dbReference>
<keyword evidence="6 7" id="KW-0472">Membrane</keyword>
<dbReference type="Pfam" id="PF00005">
    <property type="entry name" value="ABC_tran"/>
    <property type="match status" value="1"/>
</dbReference>
<dbReference type="InterPro" id="IPR003439">
    <property type="entry name" value="ABC_transporter-like_ATP-bd"/>
</dbReference>
<dbReference type="RefSeq" id="WP_204571868.1">
    <property type="nucleotide sequence ID" value="NZ_JACJLL010000011.1"/>
</dbReference>
<evidence type="ECO:0000259" key="9">
    <source>
        <dbReference type="PROSITE" id="PS50929"/>
    </source>
</evidence>
<evidence type="ECO:0000259" key="8">
    <source>
        <dbReference type="PROSITE" id="PS50893"/>
    </source>
</evidence>
<dbReference type="Gene3D" id="1.20.1560.10">
    <property type="entry name" value="ABC transporter type 1, transmembrane domain"/>
    <property type="match status" value="1"/>
</dbReference>
<dbReference type="InterPro" id="IPR027417">
    <property type="entry name" value="P-loop_NTPase"/>
</dbReference>